<name>G0UR30_TRYCI</name>
<keyword evidence="1" id="KW-1133">Transmembrane helix</keyword>
<keyword evidence="1" id="KW-0812">Transmembrane</keyword>
<evidence type="ECO:0000313" key="2">
    <source>
        <dbReference type="EMBL" id="CCC91841.1"/>
    </source>
</evidence>
<feature type="transmembrane region" description="Helical" evidence="1">
    <location>
        <begin position="594"/>
        <end position="611"/>
    </location>
</feature>
<dbReference type="InterPro" id="IPR039031">
    <property type="entry name" value="Mucolipin"/>
</dbReference>
<dbReference type="GO" id="GO:0016020">
    <property type="term" value="C:membrane"/>
    <property type="evidence" value="ECO:0007669"/>
    <property type="project" value="TreeGrafter"/>
</dbReference>
<feature type="transmembrane region" description="Helical" evidence="1">
    <location>
        <begin position="632"/>
        <end position="655"/>
    </location>
</feature>
<evidence type="ECO:0008006" key="3">
    <source>
        <dbReference type="Google" id="ProtNLM"/>
    </source>
</evidence>
<feature type="transmembrane region" description="Helical" evidence="1">
    <location>
        <begin position="406"/>
        <end position="427"/>
    </location>
</feature>
<dbReference type="EMBL" id="HE575321">
    <property type="protein sequence ID" value="CCC91841.1"/>
    <property type="molecule type" value="Genomic_DNA"/>
</dbReference>
<evidence type="ECO:0000256" key="1">
    <source>
        <dbReference type="SAM" id="Phobius"/>
    </source>
</evidence>
<proteinExistence type="predicted"/>
<dbReference type="PANTHER" id="PTHR12127">
    <property type="entry name" value="MUCOLIPIN"/>
    <property type="match status" value="1"/>
</dbReference>
<keyword evidence="1" id="KW-0472">Membrane</keyword>
<dbReference type="VEuPathDB" id="TriTrypDB:TcIL3000_8_470"/>
<protein>
    <recommendedName>
        <fullName evidence="3">Polycystin cation channel PKD1/PKD2 domain-containing protein</fullName>
    </recommendedName>
</protein>
<feature type="transmembrane region" description="Helical" evidence="1">
    <location>
        <begin position="64"/>
        <end position="83"/>
    </location>
</feature>
<reference evidence="2" key="1">
    <citation type="journal article" date="2012" name="Proc. Natl. Acad. Sci. U.S.A.">
        <title>Antigenic diversity is generated by distinct evolutionary mechanisms in African trypanosome species.</title>
        <authorList>
            <person name="Jackson A.P."/>
            <person name="Berry A."/>
            <person name="Aslett M."/>
            <person name="Allison H.C."/>
            <person name="Burton P."/>
            <person name="Vavrova-Anderson J."/>
            <person name="Brown R."/>
            <person name="Browne H."/>
            <person name="Corton N."/>
            <person name="Hauser H."/>
            <person name="Gamble J."/>
            <person name="Gilderthorp R."/>
            <person name="Marcello L."/>
            <person name="McQuillan J."/>
            <person name="Otto T.D."/>
            <person name="Quail M.A."/>
            <person name="Sanders M.J."/>
            <person name="van Tonder A."/>
            <person name="Ginger M.L."/>
            <person name="Field M.C."/>
            <person name="Barry J.D."/>
            <person name="Hertz-Fowler C."/>
            <person name="Berriman M."/>
        </authorList>
    </citation>
    <scope>NUCLEOTIDE SEQUENCE</scope>
    <source>
        <strain evidence="2">IL3000</strain>
    </source>
</reference>
<dbReference type="AlphaFoldDB" id="G0UR30"/>
<feature type="transmembrane region" description="Helical" evidence="1">
    <location>
        <begin position="698"/>
        <end position="719"/>
    </location>
</feature>
<dbReference type="GO" id="GO:0072345">
    <property type="term" value="F:NAADP-sensitive calcium-release channel activity"/>
    <property type="evidence" value="ECO:0007669"/>
    <property type="project" value="TreeGrafter"/>
</dbReference>
<feature type="transmembrane region" description="Helical" evidence="1">
    <location>
        <begin position="560"/>
        <end position="582"/>
    </location>
</feature>
<gene>
    <name evidence="2" type="ORF">TCIL3000_8_470</name>
</gene>
<dbReference type="PANTHER" id="PTHR12127:SF7">
    <property type="entry name" value="SD02261P"/>
    <property type="match status" value="1"/>
</dbReference>
<feature type="transmembrane region" description="Helical" evidence="1">
    <location>
        <begin position="667"/>
        <end position="686"/>
    </location>
</feature>
<organism evidence="2">
    <name type="scientific">Trypanosoma congolense (strain IL3000)</name>
    <dbReference type="NCBI Taxonomy" id="1068625"/>
    <lineage>
        <taxon>Eukaryota</taxon>
        <taxon>Discoba</taxon>
        <taxon>Euglenozoa</taxon>
        <taxon>Kinetoplastea</taxon>
        <taxon>Metakinetoplastina</taxon>
        <taxon>Trypanosomatida</taxon>
        <taxon>Trypanosomatidae</taxon>
        <taxon>Trypanosoma</taxon>
        <taxon>Nannomonas</taxon>
    </lineage>
</organism>
<sequence length="782" mass="88557">MHVPKVAAPHDIDDLRYLSLFSMWRLYYDKRDTPKGYAKGGGGGADKMQVDDGREGRPRLPRRFLLSWTMLLTLIAVVLFHHMPTYNLSYEKRWSVLHHFLGSDFLSKENGQIVRWPTVYIHTRGDFLHKVENFVTVFYRLARRAENELRHHYYTNAHAGNGERFLEEVLWNEAPHRRERAGAVYYGDMNNSGDVDDEKERRGNFTLIDPVDMEVEMFTFALREHRGHSGINSFHFSLTEEDPVGPFAMERNSEDKDGDYESEMRAFLASPLLIGDGIKASTVGLRGGNSSMAGLIRKACTPRQESISGLFYAPCRRLHNATGAAGKDGLFFSLVDNVHHLRLRGALPQVISVLSDGISSASGFKTVVYKWVIEANFAFTPGGVVEVTYNIVMTTKYMDPLIHPRFFMTAAIFLFTILDVIIRCYALKQSAISRRAMKVADSMWREAQEVTSACDVTEECTLQYVGDQIDIGVDKLPEHGENDVEPSPHDFNQTAENSFLVNRVVNQFGQWLQTQADRISLSCGGGPGSDDATYPPITFMDLYERWRSYVEDHGGEEWHIFGLVADAITLLYLAFFSVRLYSLPLSCFYDAVENITLGLSAFFLSVNLLAQSRYYPKTHFTVQAMIKLISQLFFALASMMPMFFGFVFLYCIVFGPHSEGRFTTLDYSSITLYFMMFGDSLLPAIAAAGGSSSVVGTLLANFMTIVFVLLVIITLNLAMSITQYHWVRQHRKIGGNDTLLTFRTREDVKKDLVETIAENIEMLLRLQDDDPREGVSRTPCND</sequence>
<accession>G0UR30</accession>